<evidence type="ECO:0000313" key="1">
    <source>
        <dbReference type="EMBL" id="KAK4135945.1"/>
    </source>
</evidence>
<protein>
    <submittedName>
        <fullName evidence="1">Uncharacterized protein</fullName>
    </submittedName>
</protein>
<proteinExistence type="predicted"/>
<gene>
    <name evidence="1" type="ORF">BT67DRAFT_440826</name>
</gene>
<sequence length="52" mass="5898">MSFFKKLADLGDDISRLGLGSNKNARKDEAHSTRNYEGKWRCFDHTAPVLPC</sequence>
<reference evidence="1" key="2">
    <citation type="submission" date="2023-05" db="EMBL/GenBank/DDBJ databases">
        <authorList>
            <consortium name="Lawrence Berkeley National Laboratory"/>
            <person name="Steindorff A."/>
            <person name="Hensen N."/>
            <person name="Bonometti L."/>
            <person name="Westerberg I."/>
            <person name="Brannstrom I.O."/>
            <person name="Guillou S."/>
            <person name="Cros-Aarteil S."/>
            <person name="Calhoun S."/>
            <person name="Haridas S."/>
            <person name="Kuo A."/>
            <person name="Mondo S."/>
            <person name="Pangilinan J."/>
            <person name="Riley R."/>
            <person name="Labutti K."/>
            <person name="Andreopoulos B."/>
            <person name="Lipzen A."/>
            <person name="Chen C."/>
            <person name="Yanf M."/>
            <person name="Daum C."/>
            <person name="Ng V."/>
            <person name="Clum A."/>
            <person name="Ohm R."/>
            <person name="Martin F."/>
            <person name="Silar P."/>
            <person name="Natvig D."/>
            <person name="Lalanne C."/>
            <person name="Gautier V."/>
            <person name="Ament-Velasquez S.L."/>
            <person name="Kruys A."/>
            <person name="Hutchinson M.I."/>
            <person name="Powell A.J."/>
            <person name="Barry K."/>
            <person name="Miller A.N."/>
            <person name="Grigoriev I.V."/>
            <person name="Debuchy R."/>
            <person name="Gladieux P."/>
            <person name="Thoren M.H."/>
            <person name="Johannesson H."/>
        </authorList>
    </citation>
    <scope>NUCLEOTIDE SEQUENCE</scope>
    <source>
        <strain evidence="1">CBS 123565</strain>
    </source>
</reference>
<dbReference type="AlphaFoldDB" id="A0AAN6UNR9"/>
<comment type="caution">
    <text evidence="1">The sequence shown here is derived from an EMBL/GenBank/DDBJ whole genome shotgun (WGS) entry which is preliminary data.</text>
</comment>
<organism evidence="1 2">
    <name type="scientific">Trichocladium antarcticum</name>
    <dbReference type="NCBI Taxonomy" id="1450529"/>
    <lineage>
        <taxon>Eukaryota</taxon>
        <taxon>Fungi</taxon>
        <taxon>Dikarya</taxon>
        <taxon>Ascomycota</taxon>
        <taxon>Pezizomycotina</taxon>
        <taxon>Sordariomycetes</taxon>
        <taxon>Sordariomycetidae</taxon>
        <taxon>Sordariales</taxon>
        <taxon>Chaetomiaceae</taxon>
        <taxon>Trichocladium</taxon>
    </lineage>
</organism>
<keyword evidence="2" id="KW-1185">Reference proteome</keyword>
<accession>A0AAN6UNR9</accession>
<dbReference type="EMBL" id="MU853405">
    <property type="protein sequence ID" value="KAK4135945.1"/>
    <property type="molecule type" value="Genomic_DNA"/>
</dbReference>
<reference evidence="1" key="1">
    <citation type="journal article" date="2023" name="Mol. Phylogenet. Evol.">
        <title>Genome-scale phylogeny and comparative genomics of the fungal order Sordariales.</title>
        <authorList>
            <person name="Hensen N."/>
            <person name="Bonometti L."/>
            <person name="Westerberg I."/>
            <person name="Brannstrom I.O."/>
            <person name="Guillou S."/>
            <person name="Cros-Aarteil S."/>
            <person name="Calhoun S."/>
            <person name="Haridas S."/>
            <person name="Kuo A."/>
            <person name="Mondo S."/>
            <person name="Pangilinan J."/>
            <person name="Riley R."/>
            <person name="LaButti K."/>
            <person name="Andreopoulos B."/>
            <person name="Lipzen A."/>
            <person name="Chen C."/>
            <person name="Yan M."/>
            <person name="Daum C."/>
            <person name="Ng V."/>
            <person name="Clum A."/>
            <person name="Steindorff A."/>
            <person name="Ohm R.A."/>
            <person name="Martin F."/>
            <person name="Silar P."/>
            <person name="Natvig D.O."/>
            <person name="Lalanne C."/>
            <person name="Gautier V."/>
            <person name="Ament-Velasquez S.L."/>
            <person name="Kruys A."/>
            <person name="Hutchinson M.I."/>
            <person name="Powell A.J."/>
            <person name="Barry K."/>
            <person name="Miller A.N."/>
            <person name="Grigoriev I.V."/>
            <person name="Debuchy R."/>
            <person name="Gladieux P."/>
            <person name="Hiltunen Thoren M."/>
            <person name="Johannesson H."/>
        </authorList>
    </citation>
    <scope>NUCLEOTIDE SEQUENCE</scope>
    <source>
        <strain evidence="1">CBS 123565</strain>
    </source>
</reference>
<dbReference type="Proteomes" id="UP001304895">
    <property type="component" value="Unassembled WGS sequence"/>
</dbReference>
<evidence type="ECO:0000313" key="2">
    <source>
        <dbReference type="Proteomes" id="UP001304895"/>
    </source>
</evidence>
<feature type="non-terminal residue" evidence="1">
    <location>
        <position position="1"/>
    </location>
</feature>
<name>A0AAN6UNR9_9PEZI</name>